<gene>
    <name evidence="7" type="ORF">BE17_47275</name>
</gene>
<dbReference type="Pfam" id="PF00535">
    <property type="entry name" value="Glycos_transf_2"/>
    <property type="match status" value="1"/>
</dbReference>
<dbReference type="EMBL" id="JEMB01002904">
    <property type="protein sequence ID" value="KYF77397.1"/>
    <property type="molecule type" value="Genomic_DNA"/>
</dbReference>
<reference evidence="7 8" key="1">
    <citation type="submission" date="2014-02" db="EMBL/GenBank/DDBJ databases">
        <title>The small core and large imbalanced accessory genome model reveals a collaborative survival strategy of Sorangium cellulosum strains in nature.</title>
        <authorList>
            <person name="Han K."/>
            <person name="Peng R."/>
            <person name="Blom J."/>
            <person name="Li Y.-Z."/>
        </authorList>
    </citation>
    <scope>NUCLEOTIDE SEQUENCE [LARGE SCALE GENOMIC DNA]</scope>
    <source>
        <strain evidence="7 8">So0011-07</strain>
    </source>
</reference>
<evidence type="ECO:0000256" key="5">
    <source>
        <dbReference type="ARBA" id="ARBA00023136"/>
    </source>
</evidence>
<keyword evidence="5" id="KW-0472">Membrane</keyword>
<feature type="domain" description="Glycosyltransferase 2-like" evidence="6">
    <location>
        <begin position="4"/>
        <end position="117"/>
    </location>
</feature>
<keyword evidence="4" id="KW-0808">Transferase</keyword>
<evidence type="ECO:0000256" key="3">
    <source>
        <dbReference type="ARBA" id="ARBA00022676"/>
    </source>
</evidence>
<dbReference type="GO" id="GO:0005886">
    <property type="term" value="C:plasma membrane"/>
    <property type="evidence" value="ECO:0007669"/>
    <property type="project" value="UniProtKB-SubCell"/>
</dbReference>
<evidence type="ECO:0000256" key="2">
    <source>
        <dbReference type="ARBA" id="ARBA00022475"/>
    </source>
</evidence>
<protein>
    <recommendedName>
        <fullName evidence="6">Glycosyltransferase 2-like domain-containing protein</fullName>
    </recommendedName>
</protein>
<organism evidence="7 8">
    <name type="scientific">Sorangium cellulosum</name>
    <name type="common">Polyangium cellulosum</name>
    <dbReference type="NCBI Taxonomy" id="56"/>
    <lineage>
        <taxon>Bacteria</taxon>
        <taxon>Pseudomonadati</taxon>
        <taxon>Myxococcota</taxon>
        <taxon>Polyangia</taxon>
        <taxon>Polyangiales</taxon>
        <taxon>Polyangiaceae</taxon>
        <taxon>Sorangium</taxon>
    </lineage>
</organism>
<dbReference type="Gene3D" id="3.90.550.10">
    <property type="entry name" value="Spore Coat Polysaccharide Biosynthesis Protein SpsA, Chain A"/>
    <property type="match status" value="1"/>
</dbReference>
<dbReference type="PANTHER" id="PTHR43646:SF2">
    <property type="entry name" value="GLYCOSYLTRANSFERASE 2-LIKE DOMAIN-CONTAINING PROTEIN"/>
    <property type="match status" value="1"/>
</dbReference>
<evidence type="ECO:0000313" key="8">
    <source>
        <dbReference type="Proteomes" id="UP000075635"/>
    </source>
</evidence>
<keyword evidence="2" id="KW-1003">Cell membrane</keyword>
<evidence type="ECO:0000259" key="6">
    <source>
        <dbReference type="Pfam" id="PF00535"/>
    </source>
</evidence>
<dbReference type="CDD" id="cd00761">
    <property type="entry name" value="Glyco_tranf_GTA_type"/>
    <property type="match status" value="1"/>
</dbReference>
<dbReference type="PANTHER" id="PTHR43646">
    <property type="entry name" value="GLYCOSYLTRANSFERASE"/>
    <property type="match status" value="1"/>
</dbReference>
<keyword evidence="3" id="KW-0328">Glycosyltransferase</keyword>
<comment type="caution">
    <text evidence="7">The sequence shown here is derived from an EMBL/GenBank/DDBJ whole genome shotgun (WGS) entry which is preliminary data.</text>
</comment>
<sequence length="315" mass="33652">MSASICLPAYNEVRTIEATLTELSRLGPEVDEILVCLNGCTDGTEGVVEAFRGREPRLTVIESELGKNNAWNALVTRARNSRLVFTDADVRPAAGSISALLRALERAPHAAVAAAFEQPRGAPPPPLGTVIRLLTTSLGQDYISGRLYAVDRDRLGAVMAKRGLLREGTLPQLPVDLVTEDSWLTALVAGDALVVVPEAPIHFEVDSMADVVRALARNAAAREQIRSSYPELYRRDDARVLSARTAPRILMNRLSAAPGPGAVVRGLGGMALRAALHRVLGRQIGARRDRILADVHAGRGGRVMATSGRLPSKGG</sequence>
<dbReference type="GO" id="GO:0016757">
    <property type="term" value="F:glycosyltransferase activity"/>
    <property type="evidence" value="ECO:0007669"/>
    <property type="project" value="UniProtKB-KW"/>
</dbReference>
<dbReference type="Proteomes" id="UP000075635">
    <property type="component" value="Unassembled WGS sequence"/>
</dbReference>
<dbReference type="InterPro" id="IPR029044">
    <property type="entry name" value="Nucleotide-diphossugar_trans"/>
</dbReference>
<proteinExistence type="predicted"/>
<evidence type="ECO:0000256" key="1">
    <source>
        <dbReference type="ARBA" id="ARBA00004236"/>
    </source>
</evidence>
<dbReference type="InterPro" id="IPR001173">
    <property type="entry name" value="Glyco_trans_2-like"/>
</dbReference>
<name>A0A150RAX3_SORCE</name>
<dbReference type="AlphaFoldDB" id="A0A150RAX3"/>
<dbReference type="SUPFAM" id="SSF53448">
    <property type="entry name" value="Nucleotide-diphospho-sugar transferases"/>
    <property type="match status" value="1"/>
</dbReference>
<evidence type="ECO:0000256" key="4">
    <source>
        <dbReference type="ARBA" id="ARBA00022679"/>
    </source>
</evidence>
<accession>A0A150RAX3</accession>
<evidence type="ECO:0000313" key="7">
    <source>
        <dbReference type="EMBL" id="KYF77397.1"/>
    </source>
</evidence>
<comment type="subcellular location">
    <subcellularLocation>
        <location evidence="1">Cell membrane</location>
    </subcellularLocation>
</comment>